<dbReference type="RefSeq" id="WP_214430442.1">
    <property type="nucleotide sequence ID" value="NZ_CAWPUQ010000001.1"/>
</dbReference>
<evidence type="ECO:0000313" key="1">
    <source>
        <dbReference type="EMBL" id="MBH8571617.1"/>
    </source>
</evidence>
<proteinExistence type="predicted"/>
<dbReference type="GO" id="GO:0016301">
    <property type="term" value="F:kinase activity"/>
    <property type="evidence" value="ECO:0007669"/>
    <property type="project" value="UniProtKB-KW"/>
</dbReference>
<accession>A0A8J7I378</accession>
<dbReference type="EMBL" id="JAECZA010000001">
    <property type="protein sequence ID" value="MBH8571617.1"/>
    <property type="molecule type" value="Genomic_DNA"/>
</dbReference>
<dbReference type="Proteomes" id="UP000662314">
    <property type="component" value="Unassembled WGS sequence"/>
</dbReference>
<comment type="caution">
    <text evidence="1">The sequence shown here is derived from an EMBL/GenBank/DDBJ whole genome shotgun (WGS) entry which is preliminary data.</text>
</comment>
<dbReference type="Gene3D" id="3.40.50.300">
    <property type="entry name" value="P-loop containing nucleotide triphosphate hydrolases"/>
    <property type="match status" value="1"/>
</dbReference>
<reference evidence="1 2" key="1">
    <citation type="journal article" date="2021" name="Int. J. Syst. Evol. Microbiol.">
        <title>Amazonocrinis nigriterrae gen. nov., sp. nov., Atlanticothrix silvestris gen. nov., sp. nov. and Dendronalium phyllosphericum gen. nov., sp. nov., nostocacean cyanobacteria from Brazilian environments.</title>
        <authorList>
            <person name="Alvarenga D.O."/>
            <person name="Andreote A.P.D."/>
            <person name="Branco L.H.Z."/>
            <person name="Delbaje E."/>
            <person name="Cruz R.B."/>
            <person name="Varani A.M."/>
            <person name="Fiore M.F."/>
        </authorList>
    </citation>
    <scope>NUCLEOTIDE SEQUENCE [LARGE SCALE GENOMIC DNA]</scope>
    <source>
        <strain evidence="1 2">CENA369</strain>
    </source>
</reference>
<dbReference type="SUPFAM" id="SSF52540">
    <property type="entry name" value="P-loop containing nucleoside triphosphate hydrolases"/>
    <property type="match status" value="1"/>
</dbReference>
<dbReference type="AlphaFoldDB" id="A0A8J7I378"/>
<protein>
    <submittedName>
        <fullName evidence="1">Glycerate kinase</fullName>
    </submittedName>
</protein>
<evidence type="ECO:0000313" key="2">
    <source>
        <dbReference type="Proteomes" id="UP000662314"/>
    </source>
</evidence>
<keyword evidence="1" id="KW-0808">Transferase</keyword>
<dbReference type="InterPro" id="IPR027417">
    <property type="entry name" value="P-loop_NTPase"/>
</dbReference>
<name>A0A8J7I378_9NOST</name>
<sequence length="351" mass="39697">MNSWLNKILVRDAVDATTQLQARKAALADTCRAKVFGITPTNVDEVIQMRSHLLKSVLPAFSQFCQTSLHKPPQEMLSVLWDLWLPLGMKLASHRQKLGHPLIQGILGVQGTGKTTMCQVLTLILQQLGYRTLSLSLDDLYKTYSDRLALTQQDLRLIWRGPPGTHDIDLGLNLLAQIRQGESPVIVPRFDKSAYGGAGDRTTPEIVTNADILLFEGWFVGVRPIDPDAFNSAPPPIITEEDRAFAREMNRRLKDYLPLWEQLDSLIVLYPTDYRCSLQWRKQAEQQMIAAGKSGMTDEQVEEFVNYFWRSLHPELFIKPLVQSSSAVDLAIEIHPDRSFGAIDGKRLYKN</sequence>
<dbReference type="PANTHER" id="PTHR10285">
    <property type="entry name" value="URIDINE KINASE"/>
    <property type="match status" value="1"/>
</dbReference>
<keyword evidence="1" id="KW-0418">Kinase</keyword>
<keyword evidence="2" id="KW-1185">Reference proteome</keyword>
<gene>
    <name evidence="1" type="ORF">I8752_00965</name>
</gene>
<organism evidence="1 2">
    <name type="scientific">Dendronalium phyllosphericum CENA369</name>
    <dbReference type="NCBI Taxonomy" id="1725256"/>
    <lineage>
        <taxon>Bacteria</taxon>
        <taxon>Bacillati</taxon>
        <taxon>Cyanobacteriota</taxon>
        <taxon>Cyanophyceae</taxon>
        <taxon>Nostocales</taxon>
        <taxon>Nostocaceae</taxon>
        <taxon>Dendronalium</taxon>
        <taxon>Dendronalium phyllosphericum</taxon>
    </lineage>
</organism>